<dbReference type="Gene3D" id="3.30.200.20">
    <property type="entry name" value="Phosphorylase Kinase, domain 1"/>
    <property type="match status" value="1"/>
</dbReference>
<keyword evidence="5" id="KW-0067">ATP-binding</keyword>
<evidence type="ECO:0000313" key="11">
    <source>
        <dbReference type="Proteomes" id="UP000331127"/>
    </source>
</evidence>
<evidence type="ECO:0000256" key="2">
    <source>
        <dbReference type="ARBA" id="ARBA00022679"/>
    </source>
</evidence>
<keyword evidence="2 10" id="KW-0808">Transferase</keyword>
<evidence type="ECO:0000256" key="4">
    <source>
        <dbReference type="ARBA" id="ARBA00022777"/>
    </source>
</evidence>
<evidence type="ECO:0000256" key="8">
    <source>
        <dbReference type="PIRSR" id="PIRSR000706-2"/>
    </source>
</evidence>
<gene>
    <name evidence="10" type="primary">aph</name>
    <name evidence="10" type="ORF">Amac_069270</name>
</gene>
<reference evidence="10 11" key="1">
    <citation type="submission" date="2019-10" db="EMBL/GenBank/DDBJ databases">
        <title>Whole genome shotgun sequence of Acrocarpospora macrocephala NBRC 16266.</title>
        <authorList>
            <person name="Ichikawa N."/>
            <person name="Kimura A."/>
            <person name="Kitahashi Y."/>
            <person name="Komaki H."/>
            <person name="Oguchi A."/>
        </authorList>
    </citation>
    <scope>NUCLEOTIDE SEQUENCE [LARGE SCALE GENOMIC DNA]</scope>
    <source>
        <strain evidence="10 11">NBRC 16266</strain>
    </source>
</reference>
<dbReference type="InterPro" id="IPR002575">
    <property type="entry name" value="Aminoglycoside_PTrfase"/>
</dbReference>
<name>A0A5M3WX45_9ACTN</name>
<comment type="similarity">
    <text evidence="1">Belongs to the aminoglycoside phosphotransferase family.</text>
</comment>
<evidence type="ECO:0000256" key="3">
    <source>
        <dbReference type="ARBA" id="ARBA00022741"/>
    </source>
</evidence>
<dbReference type="CDD" id="cd05150">
    <property type="entry name" value="APH"/>
    <property type="match status" value="1"/>
</dbReference>
<dbReference type="GO" id="GO:0005524">
    <property type="term" value="F:ATP binding"/>
    <property type="evidence" value="ECO:0007669"/>
    <property type="project" value="UniProtKB-KW"/>
</dbReference>
<dbReference type="GO" id="GO:0046677">
    <property type="term" value="P:response to antibiotic"/>
    <property type="evidence" value="ECO:0007669"/>
    <property type="project" value="UniProtKB-KW"/>
</dbReference>
<evidence type="ECO:0000256" key="7">
    <source>
        <dbReference type="PIRSR" id="PIRSR000706-1"/>
    </source>
</evidence>
<evidence type="ECO:0000313" key="10">
    <source>
        <dbReference type="EMBL" id="GES13330.1"/>
    </source>
</evidence>
<dbReference type="GO" id="GO:0046872">
    <property type="term" value="F:metal ion binding"/>
    <property type="evidence" value="ECO:0007669"/>
    <property type="project" value="UniProtKB-KW"/>
</dbReference>
<keyword evidence="3" id="KW-0547">Nucleotide-binding</keyword>
<dbReference type="GO" id="GO:0016773">
    <property type="term" value="F:phosphotransferase activity, alcohol group as acceptor"/>
    <property type="evidence" value="ECO:0007669"/>
    <property type="project" value="InterPro"/>
</dbReference>
<feature type="domain" description="Aminoglycoside phosphotransferase" evidence="9">
    <location>
        <begin position="21"/>
        <end position="227"/>
    </location>
</feature>
<keyword evidence="8" id="KW-0460">Magnesium</keyword>
<comment type="caution">
    <text evidence="10">The sequence shown here is derived from an EMBL/GenBank/DDBJ whole genome shotgun (WGS) entry which is preliminary data.</text>
</comment>
<dbReference type="InterPro" id="IPR024165">
    <property type="entry name" value="Kan/Strep_kinase"/>
</dbReference>
<dbReference type="Gene3D" id="3.90.1200.10">
    <property type="match status" value="1"/>
</dbReference>
<dbReference type="AlphaFoldDB" id="A0A5M3WX45"/>
<proteinExistence type="inferred from homology"/>
<dbReference type="EMBL" id="BLAE01000045">
    <property type="protein sequence ID" value="GES13330.1"/>
    <property type="molecule type" value="Genomic_DNA"/>
</dbReference>
<dbReference type="GO" id="GO:0016301">
    <property type="term" value="F:kinase activity"/>
    <property type="evidence" value="ECO:0007669"/>
    <property type="project" value="UniProtKB-KW"/>
</dbReference>
<feature type="active site" description="Proton acceptor" evidence="7">
    <location>
        <position position="169"/>
    </location>
</feature>
<feature type="binding site" evidence="8">
    <location>
        <position position="174"/>
    </location>
    <ligand>
        <name>Mg(2+)</name>
        <dbReference type="ChEBI" id="CHEBI:18420"/>
    </ligand>
</feature>
<sequence>MQLSEQLRRLIQQDASWSADHEGASGTALRVVSGSKVFYVKHGPLAGAEHLRLGWLHGRVSIPEVVAFEDPVLVLADVGAPSLEAAAPADVGAVLGRTLRMLHELPVAECPFDGRLSAVLERAGANVREGLVDPDDFDSDHLGLTPEVIYERLLAARPGVEDLVVAHGDYTLSNVLLPVSGEPVVIDVPALGVADRYRDLAIAHRDLSEDHGPAAWEGFLSAYGLVDHVEVERLYYYRLLDELL</sequence>
<evidence type="ECO:0000259" key="9">
    <source>
        <dbReference type="Pfam" id="PF01636"/>
    </source>
</evidence>
<dbReference type="SUPFAM" id="SSF56112">
    <property type="entry name" value="Protein kinase-like (PK-like)"/>
    <property type="match status" value="1"/>
</dbReference>
<dbReference type="RefSeq" id="WP_218041459.1">
    <property type="nucleotide sequence ID" value="NZ_BAAAHL010000006.1"/>
</dbReference>
<evidence type="ECO:0000256" key="6">
    <source>
        <dbReference type="ARBA" id="ARBA00023251"/>
    </source>
</evidence>
<keyword evidence="8" id="KW-0479">Metal-binding</keyword>
<keyword evidence="4" id="KW-0418">Kinase</keyword>
<feature type="binding site" evidence="8">
    <location>
        <position position="187"/>
    </location>
    <ligand>
        <name>Mg(2+)</name>
        <dbReference type="ChEBI" id="CHEBI:18420"/>
    </ligand>
</feature>
<keyword evidence="6" id="KW-0046">Antibiotic resistance</keyword>
<organism evidence="10 11">
    <name type="scientific">Acrocarpospora macrocephala</name>
    <dbReference type="NCBI Taxonomy" id="150177"/>
    <lineage>
        <taxon>Bacteria</taxon>
        <taxon>Bacillati</taxon>
        <taxon>Actinomycetota</taxon>
        <taxon>Actinomycetes</taxon>
        <taxon>Streptosporangiales</taxon>
        <taxon>Streptosporangiaceae</taxon>
        <taxon>Acrocarpospora</taxon>
    </lineage>
</organism>
<dbReference type="Proteomes" id="UP000331127">
    <property type="component" value="Unassembled WGS sequence"/>
</dbReference>
<dbReference type="PIRSF" id="PIRSF000706">
    <property type="entry name" value="Kanamycin_kin"/>
    <property type="match status" value="1"/>
</dbReference>
<accession>A0A5M3WX45</accession>
<dbReference type="InterPro" id="IPR011009">
    <property type="entry name" value="Kinase-like_dom_sf"/>
</dbReference>
<protein>
    <submittedName>
        <fullName evidence="10">Aminoglycoside O-phosphotransferase APH(3')-IIb</fullName>
    </submittedName>
</protein>
<dbReference type="Pfam" id="PF01636">
    <property type="entry name" value="APH"/>
    <property type="match status" value="1"/>
</dbReference>
<keyword evidence="11" id="KW-1185">Reference proteome</keyword>
<evidence type="ECO:0000256" key="1">
    <source>
        <dbReference type="ARBA" id="ARBA00006219"/>
    </source>
</evidence>
<evidence type="ECO:0000256" key="5">
    <source>
        <dbReference type="ARBA" id="ARBA00022840"/>
    </source>
</evidence>